<dbReference type="AlphaFoldDB" id="A0AA96GIP2"/>
<dbReference type="InterPro" id="IPR008972">
    <property type="entry name" value="Cupredoxin"/>
</dbReference>
<dbReference type="EMBL" id="CP116968">
    <property type="protein sequence ID" value="WNM62153.1"/>
    <property type="molecule type" value="Genomic_DNA"/>
</dbReference>
<dbReference type="RefSeq" id="WP_312745226.1">
    <property type="nucleotide sequence ID" value="NZ_CP116968.1"/>
</dbReference>
<organism evidence="2 3">
    <name type="scientific">Candidatus Nitrospira neomarina</name>
    <dbReference type="NCBI Taxonomy" id="3020899"/>
    <lineage>
        <taxon>Bacteria</taxon>
        <taxon>Pseudomonadati</taxon>
        <taxon>Nitrospirota</taxon>
        <taxon>Nitrospiria</taxon>
        <taxon>Nitrospirales</taxon>
        <taxon>Nitrospiraceae</taxon>
        <taxon>Nitrospira</taxon>
    </lineage>
</organism>
<evidence type="ECO:0008006" key="4">
    <source>
        <dbReference type="Google" id="ProtNLM"/>
    </source>
</evidence>
<reference evidence="2 3" key="1">
    <citation type="submission" date="2023-01" db="EMBL/GenBank/DDBJ databases">
        <title>Cultivation and genomic characterization of new, ubiquitous marine nitrite-oxidizing bacteria from the Nitrospirales.</title>
        <authorList>
            <person name="Mueller A.J."/>
            <person name="Daebeler A."/>
            <person name="Herbold C.W."/>
            <person name="Kirkegaard R.H."/>
            <person name="Daims H."/>
        </authorList>
    </citation>
    <scope>NUCLEOTIDE SEQUENCE [LARGE SCALE GENOMIC DNA]</scope>
    <source>
        <strain evidence="2 3">DK</strain>
    </source>
</reference>
<dbReference type="Proteomes" id="UP001302494">
    <property type="component" value="Chromosome"/>
</dbReference>
<dbReference type="SUPFAM" id="SSF49503">
    <property type="entry name" value="Cupredoxins"/>
    <property type="match status" value="1"/>
</dbReference>
<keyword evidence="1" id="KW-0732">Signal</keyword>
<sequence>MHILRKCLFRRAWALSMGFFLLGGISSPSAQPIQEVIVTIEGYTFQTTQMPLQLDTETIIYITNNDTVRHDFGSDIFLNTLTHVDSNGVITYGKGVEGVLLEPGQEASIRLMLNHSGRFQFQCSIHKEMKGEILLLTVDAV</sequence>
<evidence type="ECO:0000256" key="1">
    <source>
        <dbReference type="SAM" id="SignalP"/>
    </source>
</evidence>
<name>A0AA96GIP2_9BACT</name>
<evidence type="ECO:0000313" key="3">
    <source>
        <dbReference type="Proteomes" id="UP001302494"/>
    </source>
</evidence>
<evidence type="ECO:0000313" key="2">
    <source>
        <dbReference type="EMBL" id="WNM62153.1"/>
    </source>
</evidence>
<accession>A0AA96GIP2</accession>
<dbReference type="KEGG" id="nneo:PQG83_20805"/>
<protein>
    <recommendedName>
        <fullName evidence="4">EfeO-type cupredoxin-like domain-containing protein</fullName>
    </recommendedName>
</protein>
<keyword evidence="3" id="KW-1185">Reference proteome</keyword>
<feature type="chain" id="PRO_5041686360" description="EfeO-type cupredoxin-like domain-containing protein" evidence="1">
    <location>
        <begin position="31"/>
        <end position="141"/>
    </location>
</feature>
<feature type="signal peptide" evidence="1">
    <location>
        <begin position="1"/>
        <end position="30"/>
    </location>
</feature>
<proteinExistence type="predicted"/>
<dbReference type="Gene3D" id="2.60.40.420">
    <property type="entry name" value="Cupredoxins - blue copper proteins"/>
    <property type="match status" value="1"/>
</dbReference>
<gene>
    <name evidence="2" type="ORF">PQG83_20805</name>
</gene>